<dbReference type="GeneID" id="119719601"/>
<dbReference type="PANTHER" id="PTHR15131">
    <property type="entry name" value="SMALL NUCLEAR RNA ACTIVATING COMPLEX, POLYPEPTIDE 1"/>
    <property type="match status" value="1"/>
</dbReference>
<dbReference type="GO" id="GO:0042795">
    <property type="term" value="P:snRNA transcription by RNA polymerase II"/>
    <property type="evidence" value="ECO:0007669"/>
    <property type="project" value="TreeGrafter"/>
</dbReference>
<name>A0A913Z2T2_PATMI</name>
<dbReference type="RefSeq" id="XP_038045010.1">
    <property type="nucleotide sequence ID" value="XM_038189082.1"/>
</dbReference>
<organism evidence="2 3">
    <name type="scientific">Patiria miniata</name>
    <name type="common">Bat star</name>
    <name type="synonym">Asterina miniata</name>
    <dbReference type="NCBI Taxonomy" id="46514"/>
    <lineage>
        <taxon>Eukaryota</taxon>
        <taxon>Metazoa</taxon>
        <taxon>Echinodermata</taxon>
        <taxon>Eleutherozoa</taxon>
        <taxon>Asterozoa</taxon>
        <taxon>Asteroidea</taxon>
        <taxon>Valvatacea</taxon>
        <taxon>Valvatida</taxon>
        <taxon>Asterinidae</taxon>
        <taxon>Patiria</taxon>
    </lineage>
</organism>
<feature type="compositionally biased region" description="Basic and acidic residues" evidence="1">
    <location>
        <begin position="498"/>
        <end position="510"/>
    </location>
</feature>
<feature type="compositionally biased region" description="Basic and acidic residues" evidence="1">
    <location>
        <begin position="581"/>
        <end position="594"/>
    </location>
</feature>
<keyword evidence="3" id="KW-1185">Reference proteome</keyword>
<dbReference type="AlphaFoldDB" id="A0A913Z2T2"/>
<feature type="region of interest" description="Disordered" evidence="1">
    <location>
        <begin position="237"/>
        <end position="629"/>
    </location>
</feature>
<dbReference type="CTD" id="6617"/>
<evidence type="ECO:0000313" key="2">
    <source>
        <dbReference type="EnsemblMetazoa" id="XP_038045010.1"/>
    </source>
</evidence>
<evidence type="ECO:0008006" key="4">
    <source>
        <dbReference type="Google" id="ProtNLM"/>
    </source>
</evidence>
<feature type="compositionally biased region" description="Basic residues" evidence="1">
    <location>
        <begin position="570"/>
        <end position="580"/>
    </location>
</feature>
<dbReference type="PANTHER" id="PTHR15131:SF3">
    <property type="entry name" value="SNRNA-ACTIVATING PROTEIN COMPLEX SUBUNIT 1"/>
    <property type="match status" value="1"/>
</dbReference>
<feature type="compositionally biased region" description="Polar residues" evidence="1">
    <location>
        <begin position="391"/>
        <end position="400"/>
    </location>
</feature>
<protein>
    <recommendedName>
        <fullName evidence="4">snRNA-activating protein complex subunit 1</fullName>
    </recommendedName>
</protein>
<dbReference type="OrthoDB" id="20127at2759"/>
<feature type="compositionally biased region" description="Low complexity" evidence="1">
    <location>
        <begin position="553"/>
        <end position="569"/>
    </location>
</feature>
<evidence type="ECO:0000256" key="1">
    <source>
        <dbReference type="SAM" id="MobiDB-lite"/>
    </source>
</evidence>
<feature type="compositionally biased region" description="Polar residues" evidence="1">
    <location>
        <begin position="515"/>
        <end position="532"/>
    </location>
</feature>
<feature type="compositionally biased region" description="Polar residues" evidence="1">
    <location>
        <begin position="371"/>
        <end position="383"/>
    </location>
</feature>
<feature type="compositionally biased region" description="Polar residues" evidence="1">
    <location>
        <begin position="435"/>
        <end position="451"/>
    </location>
</feature>
<evidence type="ECO:0000313" key="3">
    <source>
        <dbReference type="Proteomes" id="UP000887568"/>
    </source>
</evidence>
<reference evidence="2" key="1">
    <citation type="submission" date="2022-11" db="UniProtKB">
        <authorList>
            <consortium name="EnsemblMetazoa"/>
        </authorList>
    </citation>
    <scope>IDENTIFICATION</scope>
</reference>
<sequence>METEDCEKYTGLRVDIECLLQQFLHTQNVRFQMFAEEWRKLNFTFIHYGIERAQERKEAMQEAYKIATEYLLPPYDLQHRVGALYILYALYVTQPYIPKFKIRISVDQWQKVVALMDTLQSQGHLDTLYVFHKLTMSKAFMFTAIPKKMIFHATYMDGKSDQNSTERWLERHRHSLMTECFDDNTLEVHHGLHEQYQKMKVNLGLHDNTSLMVVRESITEYIVKRFEKLEADFEAGREVHQTTDATDSEETEDRGSKISQIKARSYSTAAKPSRSRRHRRQTGQLPASPDPPAPKSKFTKGKHRQGSKPKDLGTDKETLTQLSSKRRALAYKEASQKVKKIKTIRAEIYLGEDATEPSPKKPRKGGKRSSNDNPEASTSTKSSCVRKAAGSSRSSGTQKKGVTKPAKKQKRSANEPRQKPSPASVSPKKKATASRKASQKQGTPRKTTTKASPPLDASEKHPQETPRKRRRTRSDTSASQKGDASEDLTPKKRLRGSGKTEAETSKEKLAKANKTVDSSDAGLQTRSHQYPSPSGDHGSPKQDLGQSSISSPRGLRSASVRGRGSASGVRGKRSSSRGHRSPPEDQRSPPREQGEMPEGGMRSPRSNVKLKMRGGGIGAKTRGARQKCP</sequence>
<dbReference type="InterPro" id="IPR019188">
    <property type="entry name" value="SNAPC1"/>
</dbReference>
<dbReference type="GO" id="GO:0043565">
    <property type="term" value="F:sequence-specific DNA binding"/>
    <property type="evidence" value="ECO:0007669"/>
    <property type="project" value="TreeGrafter"/>
</dbReference>
<feature type="compositionally biased region" description="Basic residues" evidence="1">
    <location>
        <begin position="401"/>
        <end position="411"/>
    </location>
</feature>
<dbReference type="OMA" id="WLERHRH"/>
<dbReference type="GO" id="GO:0042796">
    <property type="term" value="P:snRNA transcription by RNA polymerase III"/>
    <property type="evidence" value="ECO:0007669"/>
    <property type="project" value="TreeGrafter"/>
</dbReference>
<feature type="compositionally biased region" description="Basic residues" evidence="1">
    <location>
        <begin position="297"/>
        <end position="307"/>
    </location>
</feature>
<feature type="compositionally biased region" description="Basic and acidic residues" evidence="1">
    <location>
        <begin position="457"/>
        <end position="466"/>
    </location>
</feature>
<feature type="compositionally biased region" description="Basic and acidic residues" evidence="1">
    <location>
        <begin position="308"/>
        <end position="318"/>
    </location>
</feature>
<proteinExistence type="predicted"/>
<dbReference type="GO" id="GO:0019185">
    <property type="term" value="C:snRNA-activating protein complex"/>
    <property type="evidence" value="ECO:0007669"/>
    <property type="project" value="TreeGrafter"/>
</dbReference>
<accession>A0A913Z2T2</accession>
<dbReference type="Pfam" id="PF09808">
    <property type="entry name" value="SNAPC1"/>
    <property type="match status" value="1"/>
</dbReference>
<dbReference type="EnsemblMetazoa" id="XM_038189082.1">
    <property type="protein sequence ID" value="XP_038045010.1"/>
    <property type="gene ID" value="LOC119719601"/>
</dbReference>
<dbReference type="Proteomes" id="UP000887568">
    <property type="component" value="Unplaced"/>
</dbReference>